<feature type="region of interest" description="Disordered" evidence="1">
    <location>
        <begin position="19"/>
        <end position="45"/>
    </location>
</feature>
<keyword evidence="3" id="KW-1185">Reference proteome</keyword>
<protein>
    <submittedName>
        <fullName evidence="2">Uncharacterized protein</fullName>
    </submittedName>
</protein>
<evidence type="ECO:0000313" key="3">
    <source>
        <dbReference type="Proteomes" id="UP001178148"/>
    </source>
</evidence>
<evidence type="ECO:0000313" key="2">
    <source>
        <dbReference type="EMBL" id="MDP0589926.1"/>
    </source>
</evidence>
<comment type="caution">
    <text evidence="2">The sequence shown here is derived from an EMBL/GenBank/DDBJ whole genome shotgun (WGS) entry which is preliminary data.</text>
</comment>
<dbReference type="Proteomes" id="UP001178148">
    <property type="component" value="Unassembled WGS sequence"/>
</dbReference>
<accession>A0AA90P0Q5</accession>
<dbReference type="EMBL" id="JASXSV010000024">
    <property type="protein sequence ID" value="MDP0589926.1"/>
    <property type="molecule type" value="Genomic_DNA"/>
</dbReference>
<evidence type="ECO:0000256" key="1">
    <source>
        <dbReference type="SAM" id="MobiDB-lite"/>
    </source>
</evidence>
<reference evidence="2 3" key="1">
    <citation type="journal article" date="2023" name="bioRxiv">
        <title>An intranuclear bacterial parasite of deep-sea mussels expresses apoptosis inhibitors acquired from its host.</title>
        <authorList>
            <person name="Gonzalez Porras M.A."/>
            <person name="Assie A."/>
            <person name="Tietjen M."/>
            <person name="Violette M."/>
            <person name="Kleiner M."/>
            <person name="Gruber-Vodicka H."/>
            <person name="Dubilier N."/>
            <person name="Leisch N."/>
        </authorList>
    </citation>
    <scope>NUCLEOTIDE SEQUENCE [LARGE SCALE GENOMIC DNA]</scope>
    <source>
        <strain evidence="2">IAP13</strain>
    </source>
</reference>
<proteinExistence type="predicted"/>
<dbReference type="AlphaFoldDB" id="A0AA90P0Q5"/>
<organism evidence="2 3">
    <name type="scientific">Candidatus Endonucleibacter bathymodioli</name>
    <dbReference type="NCBI Taxonomy" id="539814"/>
    <lineage>
        <taxon>Bacteria</taxon>
        <taxon>Pseudomonadati</taxon>
        <taxon>Pseudomonadota</taxon>
        <taxon>Gammaproteobacteria</taxon>
        <taxon>Oceanospirillales</taxon>
        <taxon>Endozoicomonadaceae</taxon>
        <taxon>Candidatus Endonucleibacter</taxon>
    </lineage>
</organism>
<name>A0AA90P0Q5_9GAMM</name>
<sequence>MRGLLYLIFSCLARLAQRSRSNDLTAQRKPSATIFTPQPPNIQNEQNDVSVVTEGDEQPLITGGFTDRRPSVMLINNDPRCQHTGVQGGLACILMDI</sequence>
<gene>
    <name evidence="2" type="ORF">QS748_12390</name>
</gene>